<feature type="compositionally biased region" description="Basic and acidic residues" evidence="1">
    <location>
        <begin position="8"/>
        <end position="21"/>
    </location>
</feature>
<evidence type="ECO:0000256" key="1">
    <source>
        <dbReference type="SAM" id="MobiDB-lite"/>
    </source>
</evidence>
<feature type="region of interest" description="Disordered" evidence="1">
    <location>
        <begin position="1"/>
        <end position="21"/>
    </location>
</feature>
<dbReference type="Proteomes" id="UP001307889">
    <property type="component" value="Chromosome 7"/>
</dbReference>
<keyword evidence="3" id="KW-1185">Reference proteome</keyword>
<evidence type="ECO:0000313" key="3">
    <source>
        <dbReference type="Proteomes" id="UP001307889"/>
    </source>
</evidence>
<reference evidence="2 3" key="1">
    <citation type="submission" date="2023-09" db="EMBL/GenBank/DDBJ databases">
        <title>Nesidiocoris tenuis whole genome shotgun sequence.</title>
        <authorList>
            <person name="Shibata T."/>
            <person name="Shimoda M."/>
            <person name="Kobayashi T."/>
            <person name="Uehara T."/>
        </authorList>
    </citation>
    <scope>NUCLEOTIDE SEQUENCE [LARGE SCALE GENOMIC DNA]</scope>
    <source>
        <strain evidence="2 3">Japan</strain>
    </source>
</reference>
<protein>
    <submittedName>
        <fullName evidence="2">Uncharacterized protein</fullName>
    </submittedName>
</protein>
<organism evidence="2 3">
    <name type="scientific">Nesidiocoris tenuis</name>
    <dbReference type="NCBI Taxonomy" id="355587"/>
    <lineage>
        <taxon>Eukaryota</taxon>
        <taxon>Metazoa</taxon>
        <taxon>Ecdysozoa</taxon>
        <taxon>Arthropoda</taxon>
        <taxon>Hexapoda</taxon>
        <taxon>Insecta</taxon>
        <taxon>Pterygota</taxon>
        <taxon>Neoptera</taxon>
        <taxon>Paraneoptera</taxon>
        <taxon>Hemiptera</taxon>
        <taxon>Heteroptera</taxon>
        <taxon>Panheteroptera</taxon>
        <taxon>Cimicomorpha</taxon>
        <taxon>Miridae</taxon>
        <taxon>Dicyphina</taxon>
        <taxon>Nesidiocoris</taxon>
    </lineage>
</organism>
<gene>
    <name evidence="2" type="ORF">NTJ_09880</name>
</gene>
<proteinExistence type="predicted"/>
<accession>A0ABN7B1M3</accession>
<sequence length="79" mass="9117">MCELWEDNTGKSFEREDQSGGKIRERMWVRMGGRGRTVVGRSVPNCWGRQATNEVQRNKVNKVYMVGLMANSAKEERPK</sequence>
<dbReference type="EMBL" id="AP028915">
    <property type="protein sequence ID" value="BES97066.1"/>
    <property type="molecule type" value="Genomic_DNA"/>
</dbReference>
<name>A0ABN7B1M3_9HEMI</name>
<evidence type="ECO:0000313" key="2">
    <source>
        <dbReference type="EMBL" id="BES97066.1"/>
    </source>
</evidence>